<feature type="coiled-coil region" evidence="1">
    <location>
        <begin position="140"/>
        <end position="167"/>
    </location>
</feature>
<gene>
    <name evidence="2" type="ORF">AWC38_SpisGene3003</name>
</gene>
<accession>A0A2B4SUT1</accession>
<dbReference type="Proteomes" id="UP000225706">
    <property type="component" value="Unassembled WGS sequence"/>
</dbReference>
<dbReference type="OrthoDB" id="10479185at2759"/>
<proteinExistence type="predicted"/>
<dbReference type="EMBL" id="LSMT01000026">
    <property type="protein sequence ID" value="PFX32165.1"/>
    <property type="molecule type" value="Genomic_DNA"/>
</dbReference>
<dbReference type="AlphaFoldDB" id="A0A2B4SUT1"/>
<protein>
    <submittedName>
        <fullName evidence="2">Uncharacterized protein</fullName>
    </submittedName>
</protein>
<comment type="caution">
    <text evidence="2">The sequence shown here is derived from an EMBL/GenBank/DDBJ whole genome shotgun (WGS) entry which is preliminary data.</text>
</comment>
<keyword evidence="1" id="KW-0175">Coiled coil</keyword>
<evidence type="ECO:0000313" key="3">
    <source>
        <dbReference type="Proteomes" id="UP000225706"/>
    </source>
</evidence>
<reference evidence="3" key="1">
    <citation type="journal article" date="2017" name="bioRxiv">
        <title>Comparative analysis of the genomes of Stylophora pistillata and Acropora digitifera provides evidence for extensive differences between species of corals.</title>
        <authorList>
            <person name="Voolstra C.R."/>
            <person name="Li Y."/>
            <person name="Liew Y.J."/>
            <person name="Baumgarten S."/>
            <person name="Zoccola D."/>
            <person name="Flot J.-F."/>
            <person name="Tambutte S."/>
            <person name="Allemand D."/>
            <person name="Aranda M."/>
        </authorList>
    </citation>
    <scope>NUCLEOTIDE SEQUENCE [LARGE SCALE GENOMIC DNA]</scope>
</reference>
<name>A0A2B4SUT1_STYPI</name>
<keyword evidence="3" id="KW-1185">Reference proteome</keyword>
<evidence type="ECO:0000256" key="1">
    <source>
        <dbReference type="SAM" id="Coils"/>
    </source>
</evidence>
<sequence length="254" mass="29129">MTRATECNSNDCQIEEVLDEMLQRFAGFPKIQEKIRAFKKKENEDSFKLDKIDLTEVNKILTATKNSIEKFRSGDHEKFSEGVLDIVKSLATPLGAKQCGAFIEILVTCYGLLFLERQPKESVVEKLANIVHDAFIHFNRKLMDQKYKGLERRVSEQNSQLQKMKKGEKLDDPNLWNDYAQFLGELAVRLESPLSFKYENNLSEDPDVEDYVTAVVKYSEAHSCFMALLFAAKAKYTELGIAHEDDIATLVRKM</sequence>
<organism evidence="2 3">
    <name type="scientific">Stylophora pistillata</name>
    <name type="common">Smooth cauliflower coral</name>
    <dbReference type="NCBI Taxonomy" id="50429"/>
    <lineage>
        <taxon>Eukaryota</taxon>
        <taxon>Metazoa</taxon>
        <taxon>Cnidaria</taxon>
        <taxon>Anthozoa</taxon>
        <taxon>Hexacorallia</taxon>
        <taxon>Scleractinia</taxon>
        <taxon>Astrocoeniina</taxon>
        <taxon>Pocilloporidae</taxon>
        <taxon>Stylophora</taxon>
    </lineage>
</organism>
<evidence type="ECO:0000313" key="2">
    <source>
        <dbReference type="EMBL" id="PFX32165.1"/>
    </source>
</evidence>